<sequence>MRQVRRGATRRTQPSGAFDRWLNLAVSIAVGVALLVGLAAVLAHLFFTP</sequence>
<proteinExistence type="predicted"/>
<keyword evidence="3" id="KW-1185">Reference proteome</keyword>
<organism evidence="2 3">
    <name type="scientific">Vreelandella azerica</name>
    <dbReference type="NCBI Taxonomy" id="2732867"/>
    <lineage>
        <taxon>Bacteria</taxon>
        <taxon>Pseudomonadati</taxon>
        <taxon>Pseudomonadota</taxon>
        <taxon>Gammaproteobacteria</taxon>
        <taxon>Oceanospirillales</taxon>
        <taxon>Halomonadaceae</taxon>
        <taxon>Vreelandella</taxon>
    </lineage>
</organism>
<evidence type="ECO:0000256" key="1">
    <source>
        <dbReference type="SAM" id="Phobius"/>
    </source>
</evidence>
<keyword evidence="1" id="KW-0812">Transmembrane</keyword>
<keyword evidence="1" id="KW-0472">Membrane</keyword>
<evidence type="ECO:0000313" key="3">
    <source>
        <dbReference type="Proteomes" id="UP000588806"/>
    </source>
</evidence>
<comment type="caution">
    <text evidence="2">The sequence shown here is derived from an EMBL/GenBank/DDBJ whole genome shotgun (WGS) entry which is preliminary data.</text>
</comment>
<dbReference type="AlphaFoldDB" id="A0A7Y3TX15"/>
<reference evidence="2 3" key="2">
    <citation type="submission" date="2020-06" db="EMBL/GenBank/DDBJ databases">
        <title>Halomonas songnenensis sp. nov., a moderately halophilic bacterium isolated from saline and alkaline soils.</title>
        <authorList>
            <person name="Jiang J."/>
            <person name="Pan Y."/>
        </authorList>
    </citation>
    <scope>NUCLEOTIDE SEQUENCE [LARGE SCALE GENOMIC DNA]</scope>
    <source>
        <strain evidence="2 3">TBZ9</strain>
    </source>
</reference>
<dbReference type="Proteomes" id="UP000588806">
    <property type="component" value="Unassembled WGS sequence"/>
</dbReference>
<protein>
    <submittedName>
        <fullName evidence="2">Uncharacterized protein</fullName>
    </submittedName>
</protein>
<dbReference type="EMBL" id="JABFHI010000002">
    <property type="protein sequence ID" value="NOG31315.1"/>
    <property type="molecule type" value="Genomic_DNA"/>
</dbReference>
<gene>
    <name evidence="2" type="ORF">HLB35_05225</name>
</gene>
<keyword evidence="1" id="KW-1133">Transmembrane helix</keyword>
<evidence type="ECO:0000313" key="2">
    <source>
        <dbReference type="EMBL" id="NOG31315.1"/>
    </source>
</evidence>
<name>A0A7Y3TX15_9GAMM</name>
<feature type="transmembrane region" description="Helical" evidence="1">
    <location>
        <begin position="21"/>
        <end position="47"/>
    </location>
</feature>
<reference evidence="2 3" key="1">
    <citation type="submission" date="2020-05" db="EMBL/GenBank/DDBJ databases">
        <authorList>
            <person name="Ruan W."/>
            <person name="Jeon C.O."/>
            <person name="Chun B.H."/>
        </authorList>
    </citation>
    <scope>NUCLEOTIDE SEQUENCE [LARGE SCALE GENOMIC DNA]</scope>
    <source>
        <strain evidence="2 3">TBZ9</strain>
    </source>
</reference>
<accession>A0A7Y3TX15</accession>